<sequence length="32" mass="3230">MSVKLHALVLAAATAFILSACASPASPKNCDQ</sequence>
<protein>
    <submittedName>
        <fullName evidence="2">Uncharacterized protein</fullName>
    </submittedName>
</protein>
<gene>
    <name evidence="2" type="ORF">JOF53_007599</name>
</gene>
<feature type="signal peptide" evidence="1">
    <location>
        <begin position="1"/>
        <end position="22"/>
    </location>
</feature>
<feature type="chain" id="PRO_5046228831" evidence="1">
    <location>
        <begin position="23"/>
        <end position="32"/>
    </location>
</feature>
<evidence type="ECO:0000313" key="2">
    <source>
        <dbReference type="EMBL" id="MBP2478727.1"/>
    </source>
</evidence>
<keyword evidence="3" id="KW-1185">Reference proteome</keyword>
<organism evidence="2 3">
    <name type="scientific">Crossiella equi</name>
    <dbReference type="NCBI Taxonomy" id="130796"/>
    <lineage>
        <taxon>Bacteria</taxon>
        <taxon>Bacillati</taxon>
        <taxon>Actinomycetota</taxon>
        <taxon>Actinomycetes</taxon>
        <taxon>Pseudonocardiales</taxon>
        <taxon>Pseudonocardiaceae</taxon>
        <taxon>Crossiella</taxon>
    </lineage>
</organism>
<name>A0ABS5AR48_9PSEU</name>
<reference evidence="2 3" key="1">
    <citation type="submission" date="2021-03" db="EMBL/GenBank/DDBJ databases">
        <title>Sequencing the genomes of 1000 actinobacteria strains.</title>
        <authorList>
            <person name="Klenk H.-P."/>
        </authorList>
    </citation>
    <scope>NUCLEOTIDE SEQUENCE [LARGE SCALE GENOMIC DNA]</scope>
    <source>
        <strain evidence="2 3">DSM 44580</strain>
    </source>
</reference>
<dbReference type="RefSeq" id="WP_245372964.1">
    <property type="nucleotide sequence ID" value="NZ_JAGIOO010000001.1"/>
</dbReference>
<keyword evidence="1" id="KW-0732">Signal</keyword>
<dbReference type="PROSITE" id="PS51257">
    <property type="entry name" value="PROKAR_LIPOPROTEIN"/>
    <property type="match status" value="1"/>
</dbReference>
<proteinExistence type="predicted"/>
<dbReference type="EMBL" id="JAGIOO010000001">
    <property type="protein sequence ID" value="MBP2478727.1"/>
    <property type="molecule type" value="Genomic_DNA"/>
</dbReference>
<evidence type="ECO:0000313" key="3">
    <source>
        <dbReference type="Proteomes" id="UP001519363"/>
    </source>
</evidence>
<comment type="caution">
    <text evidence="2">The sequence shown here is derived from an EMBL/GenBank/DDBJ whole genome shotgun (WGS) entry which is preliminary data.</text>
</comment>
<accession>A0ABS5AR48</accession>
<evidence type="ECO:0000256" key="1">
    <source>
        <dbReference type="SAM" id="SignalP"/>
    </source>
</evidence>
<dbReference type="Proteomes" id="UP001519363">
    <property type="component" value="Unassembled WGS sequence"/>
</dbReference>